<feature type="compositionally biased region" description="Basic and acidic residues" evidence="1">
    <location>
        <begin position="217"/>
        <end position="239"/>
    </location>
</feature>
<dbReference type="AlphaFoldDB" id="A0A316YLQ1"/>
<accession>A0A316YLQ1</accession>
<dbReference type="GeneID" id="37043439"/>
<evidence type="ECO:0000313" key="3">
    <source>
        <dbReference type="Proteomes" id="UP000245768"/>
    </source>
</evidence>
<proteinExistence type="predicted"/>
<dbReference type="OrthoDB" id="5592486at2759"/>
<feature type="region of interest" description="Disordered" evidence="1">
    <location>
        <begin position="76"/>
        <end position="151"/>
    </location>
</feature>
<keyword evidence="3" id="KW-1185">Reference proteome</keyword>
<dbReference type="Pfam" id="PF02089">
    <property type="entry name" value="Palm_thioest"/>
    <property type="match status" value="1"/>
</dbReference>
<evidence type="ECO:0000256" key="1">
    <source>
        <dbReference type="SAM" id="MobiDB-lite"/>
    </source>
</evidence>
<name>A0A316YLQ1_9BASI</name>
<feature type="region of interest" description="Disordered" evidence="1">
    <location>
        <begin position="217"/>
        <end position="269"/>
    </location>
</feature>
<feature type="region of interest" description="Disordered" evidence="1">
    <location>
        <begin position="18"/>
        <end position="40"/>
    </location>
</feature>
<dbReference type="EMBL" id="KZ819636">
    <property type="protein sequence ID" value="PWN89996.1"/>
    <property type="molecule type" value="Genomic_DNA"/>
</dbReference>
<gene>
    <name evidence="2" type="ORF">FA10DRAFT_266517</name>
</gene>
<protein>
    <submittedName>
        <fullName evidence="2">Alpha/beta-hydrolase</fullName>
    </submittedName>
</protein>
<dbReference type="Gene3D" id="3.40.50.1820">
    <property type="entry name" value="alpha/beta hydrolase"/>
    <property type="match status" value="1"/>
</dbReference>
<reference evidence="2 3" key="1">
    <citation type="journal article" date="2018" name="Mol. Biol. Evol.">
        <title>Broad Genomic Sampling Reveals a Smut Pathogenic Ancestry of the Fungal Clade Ustilaginomycotina.</title>
        <authorList>
            <person name="Kijpornyongpan T."/>
            <person name="Mondo S.J."/>
            <person name="Barry K."/>
            <person name="Sandor L."/>
            <person name="Lee J."/>
            <person name="Lipzen A."/>
            <person name="Pangilinan J."/>
            <person name="LaButti K."/>
            <person name="Hainaut M."/>
            <person name="Henrissat B."/>
            <person name="Grigoriev I.V."/>
            <person name="Spatafora J.W."/>
            <person name="Aime M.C."/>
        </authorList>
    </citation>
    <scope>NUCLEOTIDE SEQUENCE [LARGE SCALE GENOMIC DNA]</scope>
    <source>
        <strain evidence="2 3">MCA 4198</strain>
    </source>
</reference>
<dbReference type="GO" id="GO:0016787">
    <property type="term" value="F:hydrolase activity"/>
    <property type="evidence" value="ECO:0007669"/>
    <property type="project" value="UniProtKB-KW"/>
</dbReference>
<keyword evidence="2" id="KW-0378">Hydrolase</keyword>
<dbReference type="PANTHER" id="PTHR11440">
    <property type="entry name" value="LECITHIN-CHOLESTEROL ACYLTRANSFERASE-RELATED"/>
    <property type="match status" value="1"/>
</dbReference>
<dbReference type="STRING" id="215250.A0A316YLQ1"/>
<dbReference type="InterPro" id="IPR029058">
    <property type="entry name" value="AB_hydrolase_fold"/>
</dbReference>
<sequence>MTPPPPWQALFAGKKLAEGKHAEHHHQYHEQGDHERNKEEVARVELKCENVEAAVEEALSDNAILARPPAAHVASHAALPSSTAMRSSHKDNTSALPSRDWQGRPRSLLIDDVDRKGGYEGTARHPHSSVSGMAKQSPDMAVGQLADPSKDEQVLGQAQGRARDAAASSNGNASELWNIFGGLFGTTYEESGAPKDVQLAQEEESFLGAASRLRSMLDQDSSSKDTWLEKQRSEVDRALRSASVSSSSSGGDGDGSHGTSSDSSSANLREQTTYLSPRLPLVFCHGLFGFDTFSLAPAALAESLPSFSVDYWRGIVDVLQRRGNEVLVCRVPMSASIEERAKALREMIEAKYPEREINLIGHSMGGLDCRYLITNLKTSFRVRSLTTIATPHRGSTFADYMLDELIGKERMPTLLNLLEKTGLPGGGRAFECLTTTAMKQFNTDTPDVDTVRYFSWGAAFRPGVFHEFRIPHGIILEREGENDGLVSVTSSMWASYKGTLTASHLDLIGWTRRLGTFRAAAVGGRKPFDPKLLYLNICEDLAQEGF</sequence>
<dbReference type="RefSeq" id="XP_025377194.1">
    <property type="nucleotide sequence ID" value="XM_025521523.1"/>
</dbReference>
<dbReference type="SUPFAM" id="SSF53474">
    <property type="entry name" value="alpha/beta-Hydrolases"/>
    <property type="match status" value="1"/>
</dbReference>
<dbReference type="InParanoid" id="A0A316YLQ1"/>
<organism evidence="2 3">
    <name type="scientific">Acaromyces ingoldii</name>
    <dbReference type="NCBI Taxonomy" id="215250"/>
    <lineage>
        <taxon>Eukaryota</taxon>
        <taxon>Fungi</taxon>
        <taxon>Dikarya</taxon>
        <taxon>Basidiomycota</taxon>
        <taxon>Ustilaginomycotina</taxon>
        <taxon>Exobasidiomycetes</taxon>
        <taxon>Exobasidiales</taxon>
        <taxon>Cryptobasidiaceae</taxon>
        <taxon>Acaromyces</taxon>
    </lineage>
</organism>
<dbReference type="Proteomes" id="UP000245768">
    <property type="component" value="Unassembled WGS sequence"/>
</dbReference>
<evidence type="ECO:0000313" key="2">
    <source>
        <dbReference type="EMBL" id="PWN89996.1"/>
    </source>
</evidence>
<feature type="compositionally biased region" description="Basic and acidic residues" evidence="1">
    <location>
        <begin position="28"/>
        <end position="40"/>
    </location>
</feature>